<evidence type="ECO:0000259" key="5">
    <source>
        <dbReference type="PROSITE" id="PS50835"/>
    </source>
</evidence>
<keyword evidence="2" id="KW-1015">Disulfide bond</keyword>
<comment type="similarity">
    <text evidence="4">Belongs to the IL-12B family.</text>
</comment>
<dbReference type="InterPro" id="IPR007110">
    <property type="entry name" value="Ig-like_dom"/>
</dbReference>
<comment type="subcellular location">
    <subcellularLocation>
        <location evidence="4">Secreted</location>
    </subcellularLocation>
</comment>
<keyword evidence="4" id="KW-0393">Immunoglobulin domain</keyword>
<dbReference type="InterPro" id="IPR013783">
    <property type="entry name" value="Ig-like_fold"/>
</dbReference>
<dbReference type="AlphaFoldDB" id="A0A3Q2G1H7"/>
<dbReference type="PANTHER" id="PTHR48485:SF4">
    <property type="entry name" value="INTERLEUKIN-12 SUBUNIT BETA"/>
    <property type="match status" value="1"/>
</dbReference>
<dbReference type="Gene3D" id="2.60.40.10">
    <property type="entry name" value="Immunoglobulins"/>
    <property type="match status" value="2"/>
</dbReference>
<evidence type="ECO:0000256" key="3">
    <source>
        <dbReference type="ARBA" id="ARBA00023180"/>
    </source>
</evidence>
<reference evidence="6" key="1">
    <citation type="submission" date="2025-08" db="UniProtKB">
        <authorList>
            <consortium name="Ensembl"/>
        </authorList>
    </citation>
    <scope>IDENTIFICATION</scope>
</reference>
<sequence length="341" mass="39201">MKLFVFNILCVFLQGCCPNPLSYWTLEPNVLVLEVNGTLGQQPITCLEMTGNNSQDIFWRKNGIKELQRGNVYLVQLLESFGGGNYTCHSRDGSLLNHTEVLIQHYLSNRRILLKNQQEDYLSCSTQNYNGEFHCSWTWHSNRVGKAAFIKAERISDDQYSNCSADPSGHQWTCSSAQSNFSCHVDNSGSGVSCLDQQHCPYVEERQQIRVTVFVKTNDFLLESYSKLFYLSEIVKPDKVKISKVNKTVIEWSYPSSWNTPYSYFPLTFQISQLRGRCRGCENPCADIKPSKAWTMYSTDIYQLKVKHRVKAVCVRAKDAFCNSEWSEWTHIRLVRLSGDI</sequence>
<proteinExistence type="inferred from homology"/>
<dbReference type="Ensembl" id="ENSCVAT00000023740.1">
    <property type="protein sequence ID" value="ENSCVAP00000015630.1"/>
    <property type="gene ID" value="ENSCVAG00000018444.1"/>
</dbReference>
<dbReference type="InterPro" id="IPR015528">
    <property type="entry name" value="IL-12_beta"/>
</dbReference>
<dbReference type="GO" id="GO:0005125">
    <property type="term" value="F:cytokine activity"/>
    <property type="evidence" value="ECO:0007669"/>
    <property type="project" value="UniProtKB-KW"/>
</dbReference>
<evidence type="ECO:0000256" key="2">
    <source>
        <dbReference type="ARBA" id="ARBA00023157"/>
    </source>
</evidence>
<evidence type="ECO:0000313" key="6">
    <source>
        <dbReference type="Ensembl" id="ENSCVAP00000015630.1"/>
    </source>
</evidence>
<dbReference type="STRING" id="28743.ENSCVAP00000015630"/>
<dbReference type="InterPro" id="IPR036116">
    <property type="entry name" value="FN3_sf"/>
</dbReference>
<accession>A0A3Q2G1H7</accession>
<reference evidence="6" key="2">
    <citation type="submission" date="2025-09" db="UniProtKB">
        <authorList>
            <consortium name="Ensembl"/>
        </authorList>
    </citation>
    <scope>IDENTIFICATION</scope>
</reference>
<evidence type="ECO:0000313" key="7">
    <source>
        <dbReference type="Proteomes" id="UP000265020"/>
    </source>
</evidence>
<dbReference type="PANTHER" id="PTHR48485">
    <property type="entry name" value="INTERLEUKIN-12 SUBUNIT BETA-RELATED"/>
    <property type="match status" value="1"/>
</dbReference>
<dbReference type="GeneTree" id="ENSGT00390000012630"/>
<keyword evidence="1 4" id="KW-0732">Signal</keyword>
<dbReference type="InterPro" id="IPR050676">
    <property type="entry name" value="IL-12"/>
</dbReference>
<dbReference type="OMA" id="WSEWSHK"/>
<dbReference type="PRINTS" id="PR01928">
    <property type="entry name" value="INTRLEUKN12B"/>
</dbReference>
<dbReference type="SUPFAM" id="SSF49265">
    <property type="entry name" value="Fibronectin type III"/>
    <property type="match status" value="2"/>
</dbReference>
<name>A0A3Q2G1H7_CYPVA</name>
<keyword evidence="3 4" id="KW-0325">Glycoprotein</keyword>
<feature type="domain" description="Ig-like" evidence="5">
    <location>
        <begin position="28"/>
        <end position="104"/>
    </location>
</feature>
<comment type="subunit">
    <text evidence="4">Heterodimer with IL12A; disulfide-linked. The heterodimer is known as interleukin IL-12.</text>
</comment>
<keyword evidence="4" id="KW-0202">Cytokine</keyword>
<dbReference type="InterPro" id="IPR019482">
    <property type="entry name" value="IL-12_beta_cen-dom"/>
</dbReference>
<dbReference type="GO" id="GO:0004896">
    <property type="term" value="F:cytokine receptor activity"/>
    <property type="evidence" value="ECO:0007669"/>
    <property type="project" value="UniProtKB-UniRule"/>
</dbReference>
<evidence type="ECO:0000256" key="1">
    <source>
        <dbReference type="ARBA" id="ARBA00022729"/>
    </source>
</evidence>
<dbReference type="Proteomes" id="UP000265020">
    <property type="component" value="Unassembled WGS sequence"/>
</dbReference>
<keyword evidence="7" id="KW-1185">Reference proteome</keyword>
<dbReference type="PROSITE" id="PS50835">
    <property type="entry name" value="IG_LIKE"/>
    <property type="match status" value="1"/>
</dbReference>
<dbReference type="GO" id="GO:0005615">
    <property type="term" value="C:extracellular space"/>
    <property type="evidence" value="ECO:0007669"/>
    <property type="project" value="UniProtKB-KW"/>
</dbReference>
<organism evidence="6 7">
    <name type="scientific">Cyprinodon variegatus</name>
    <name type="common">Sheepshead minnow</name>
    <dbReference type="NCBI Taxonomy" id="28743"/>
    <lineage>
        <taxon>Eukaryota</taxon>
        <taxon>Metazoa</taxon>
        <taxon>Chordata</taxon>
        <taxon>Craniata</taxon>
        <taxon>Vertebrata</taxon>
        <taxon>Euteleostomi</taxon>
        <taxon>Actinopterygii</taxon>
        <taxon>Neopterygii</taxon>
        <taxon>Teleostei</taxon>
        <taxon>Neoteleostei</taxon>
        <taxon>Acanthomorphata</taxon>
        <taxon>Ovalentaria</taxon>
        <taxon>Atherinomorphae</taxon>
        <taxon>Cyprinodontiformes</taxon>
        <taxon>Cyprinodontidae</taxon>
        <taxon>Cyprinodon</taxon>
    </lineage>
</organism>
<dbReference type="PIRSF" id="PIRSF038007">
    <property type="entry name" value="IL_12_beta"/>
    <property type="match status" value="1"/>
</dbReference>
<dbReference type="PROSITE" id="PS51257">
    <property type="entry name" value="PROKAR_LIPOPROTEIN"/>
    <property type="match status" value="1"/>
</dbReference>
<dbReference type="Pfam" id="PF10420">
    <property type="entry name" value="IL12p40_C"/>
    <property type="match status" value="1"/>
</dbReference>
<keyword evidence="4" id="KW-0964">Secreted</keyword>
<evidence type="ECO:0000256" key="4">
    <source>
        <dbReference type="RuleBase" id="RU281113"/>
    </source>
</evidence>
<feature type="chain" id="PRO_5018381768" description="Interleukin-12 subunit beta" evidence="4">
    <location>
        <begin position="19"/>
        <end position="341"/>
    </location>
</feature>
<feature type="signal peptide" evidence="4">
    <location>
        <begin position="1"/>
        <end position="18"/>
    </location>
</feature>
<gene>
    <name evidence="4" type="primary">IL12B</name>
</gene>
<protein>
    <recommendedName>
        <fullName evidence="4">Interleukin-12 subunit beta</fullName>
        <shortName evidence="4">IL-12B</shortName>
    </recommendedName>
    <alternativeName>
        <fullName evidence="4">Cytotoxic lymphocyte maturation factor 40 kDa subunit</fullName>
    </alternativeName>
    <alternativeName>
        <fullName evidence="4">IL-12 subunit p40</fullName>
    </alternativeName>
</protein>